<keyword evidence="6" id="KW-1185">Reference proteome</keyword>
<comment type="similarity">
    <text evidence="1">Belongs to the aldehyde dehydrogenase family.</text>
</comment>
<dbReference type="Proteomes" id="UP001595793">
    <property type="component" value="Unassembled WGS sequence"/>
</dbReference>
<comment type="caution">
    <text evidence="5">The sequence shown here is derived from an EMBL/GenBank/DDBJ whole genome shotgun (WGS) entry which is preliminary data.</text>
</comment>
<dbReference type="EMBL" id="JBHSAS010000033">
    <property type="protein sequence ID" value="MFC4029551.1"/>
    <property type="molecule type" value="Genomic_DNA"/>
</dbReference>
<evidence type="ECO:0000256" key="3">
    <source>
        <dbReference type="ARBA" id="ARBA00023002"/>
    </source>
</evidence>
<dbReference type="InterPro" id="IPR016163">
    <property type="entry name" value="Ald_DH_C"/>
</dbReference>
<dbReference type="CDD" id="cd07100">
    <property type="entry name" value="ALDH_SSADH1_GabD1"/>
    <property type="match status" value="1"/>
</dbReference>
<dbReference type="InterPro" id="IPR044148">
    <property type="entry name" value="ALDH_GabD1-like"/>
</dbReference>
<evidence type="ECO:0000256" key="2">
    <source>
        <dbReference type="ARBA" id="ARBA00022857"/>
    </source>
</evidence>
<accession>A0ABV8HGU0</accession>
<dbReference type="InterPro" id="IPR015590">
    <property type="entry name" value="Aldehyde_DH_dom"/>
</dbReference>
<dbReference type="InterPro" id="IPR016161">
    <property type="entry name" value="Ald_DH/histidinol_DH"/>
</dbReference>
<keyword evidence="2" id="KW-0521">NADP</keyword>
<dbReference type="SUPFAM" id="SSF53720">
    <property type="entry name" value="ALDH-like"/>
    <property type="match status" value="1"/>
</dbReference>
<dbReference type="PANTHER" id="PTHR43217:SF1">
    <property type="entry name" value="SUCCINATE SEMIALDEHYDE DEHYDROGENASE [NAD(P)+] SAD"/>
    <property type="match status" value="1"/>
</dbReference>
<dbReference type="Gene3D" id="3.40.309.10">
    <property type="entry name" value="Aldehyde Dehydrogenase, Chain A, domain 2"/>
    <property type="match status" value="1"/>
</dbReference>
<dbReference type="RefSeq" id="WP_290230672.1">
    <property type="nucleotide sequence ID" value="NZ_JAUFPZ010000002.1"/>
</dbReference>
<reference evidence="6" key="1">
    <citation type="journal article" date="2019" name="Int. J. Syst. Evol. Microbiol.">
        <title>The Global Catalogue of Microorganisms (GCM) 10K type strain sequencing project: providing services to taxonomists for standard genome sequencing and annotation.</title>
        <authorList>
            <consortium name="The Broad Institute Genomics Platform"/>
            <consortium name="The Broad Institute Genome Sequencing Center for Infectious Disease"/>
            <person name="Wu L."/>
            <person name="Ma J."/>
        </authorList>
    </citation>
    <scope>NUCLEOTIDE SEQUENCE [LARGE SCALE GENOMIC DNA]</scope>
    <source>
        <strain evidence="6">CECT 9128</strain>
    </source>
</reference>
<organism evidence="5 6">
    <name type="scientific">Zunongwangia endophytica</name>
    <dbReference type="NCBI Taxonomy" id="1808945"/>
    <lineage>
        <taxon>Bacteria</taxon>
        <taxon>Pseudomonadati</taxon>
        <taxon>Bacteroidota</taxon>
        <taxon>Flavobacteriia</taxon>
        <taxon>Flavobacteriales</taxon>
        <taxon>Flavobacteriaceae</taxon>
        <taxon>Zunongwangia</taxon>
    </lineage>
</organism>
<sequence>MSILIENNTITTVNPATGKSLKDYPLMTNEEASEAVKKCHEAFVEWKHYSLAERAEVLKNIGKTLKDYKDEFSKLMTSEMGKIIAQAEEEIELCAAICDYSAETGQKELANEPERELPGGGRGIITYSPIGVIYGIQPWNFPAYQVVRYAIANLMAGNGVLLKHAEGTTGSGLMLQEIFEKAGLPKNLFTVLIIDHDQSDDIIDNDFVRGVTFTGSPNGGRAVAQKAAGNLKKTVLELGSNDAYLVLDDADIDVAVNWSAQGRTYNNGETCVAAKRFVVTEKNYDAFLEAFVEKMKNVKMGDPTNEDSDIGPMAREDLREKLHNQVEESVKNGAKVLCGGGIPDGDGFFYPSTVLANVNPGQPAYDDELFGPVASVIKAKDDEDAMRIANDSRFGLGGGIFSKDEKKAIELAEKHFDTGMVFINSFGVAQPNMPFGGVKNSGYGREHGGFGMKEFVNTKAINILEG</sequence>
<proteinExistence type="inferred from homology"/>
<evidence type="ECO:0000313" key="6">
    <source>
        <dbReference type="Proteomes" id="UP001595793"/>
    </source>
</evidence>
<dbReference type="InterPro" id="IPR016162">
    <property type="entry name" value="Ald_DH_N"/>
</dbReference>
<dbReference type="PANTHER" id="PTHR43217">
    <property type="entry name" value="SUCCINATE SEMIALDEHYDE DEHYDROGENASE [NAD(P)+] SAD"/>
    <property type="match status" value="1"/>
</dbReference>
<dbReference type="Gene3D" id="3.40.605.10">
    <property type="entry name" value="Aldehyde Dehydrogenase, Chain A, domain 1"/>
    <property type="match status" value="1"/>
</dbReference>
<dbReference type="Pfam" id="PF00171">
    <property type="entry name" value="Aldedh"/>
    <property type="match status" value="1"/>
</dbReference>
<protein>
    <submittedName>
        <fullName evidence="5">NAD-dependent succinate-semialdehyde dehydrogenase</fullName>
    </submittedName>
</protein>
<evidence type="ECO:0000313" key="5">
    <source>
        <dbReference type="EMBL" id="MFC4029551.1"/>
    </source>
</evidence>
<feature type="domain" description="Aldehyde dehydrogenase" evidence="4">
    <location>
        <begin position="8"/>
        <end position="461"/>
    </location>
</feature>
<gene>
    <name evidence="5" type="ORF">ACFOS1_19185</name>
</gene>
<dbReference type="InterPro" id="IPR047110">
    <property type="entry name" value="GABD/Sad-like"/>
</dbReference>
<name>A0ABV8HGU0_9FLAO</name>
<keyword evidence="3" id="KW-0560">Oxidoreductase</keyword>
<evidence type="ECO:0000256" key="1">
    <source>
        <dbReference type="ARBA" id="ARBA00009986"/>
    </source>
</evidence>
<evidence type="ECO:0000259" key="4">
    <source>
        <dbReference type="Pfam" id="PF00171"/>
    </source>
</evidence>